<feature type="compositionally biased region" description="Polar residues" evidence="3">
    <location>
        <begin position="47"/>
        <end position="59"/>
    </location>
</feature>
<comment type="subcellular location">
    <subcellularLocation>
        <location evidence="1">Nucleus</location>
    </subcellularLocation>
</comment>
<dbReference type="OrthoDB" id="18087at2759"/>
<sequence length="652" mass="72676">METVLSHTNPTSGLKLGNNSKTTSQQAIVELKPSRDTSLKKPKNENSFKQQSNKSNTAVSADKLSADSTQPLKKPQESRKSSKSLNFKKGTAQNPKPSEDKTNKPDKSTKPTKKFQAKPKKTTNSKLSDNSENLPTSTKPNKESLSSISESASDKKPASILNPNKKNSFKKKSNSDSKPTSKPDTKPKIRPTAKANKNKRFAKDFEKNISRPKTKIEIRNLPFDLPKHIFWKSIEKHLPWYEQSKDGVIIQIKKLQSSLIKNDPADSKNSQKILSSLKFTENSSDSQKMFDEPNTENSDNPSLTKSAQVAEVGSKELEINLKPQEEDNLQESELLQYLGPTQIAEVPTYDSENLKKLDTSPYYRLFIAGKPPKRFSKISKSSRAYIGFKTNTEATSFINSYKTHKFVSKTMLVTPVKVDFALSQMSPNSTKNNKDQLLATIDKDSDFIEFVKKINAENSINTSESLDETMLSSVSRNTNPASSVAIELTHVVGTDIQSLSNTSTVLLDYLRKKKQLIKQKQLEKNSISNQLKKAAKLSAAARSKLQETKNKPNKSSRINMSSKVVTLAKKSQHIKSSNNAISDATDIPSPLSHIAESETKKNKKSIKFSKKPVNFKPNVKESESVSKIDYSKTSKGHNVTKYKEKAKPQSQA</sequence>
<proteinExistence type="predicted"/>
<protein>
    <recommendedName>
        <fullName evidence="4">UPF3 domain-containing protein</fullName>
    </recommendedName>
</protein>
<feature type="region of interest" description="Disordered" evidence="3">
    <location>
        <begin position="284"/>
        <end position="305"/>
    </location>
</feature>
<dbReference type="GO" id="GO:0005730">
    <property type="term" value="C:nucleolus"/>
    <property type="evidence" value="ECO:0007669"/>
    <property type="project" value="TreeGrafter"/>
</dbReference>
<feature type="compositionally biased region" description="Polar residues" evidence="3">
    <location>
        <begin position="1"/>
        <end position="27"/>
    </location>
</feature>
<feature type="compositionally biased region" description="Polar residues" evidence="3">
    <location>
        <begin position="295"/>
        <end position="305"/>
    </location>
</feature>
<feature type="compositionally biased region" description="Basic and acidic residues" evidence="3">
    <location>
        <begin position="618"/>
        <end position="632"/>
    </location>
</feature>
<dbReference type="PANTHER" id="PTHR13112:SF0">
    <property type="entry name" value="FI21285P1"/>
    <property type="match status" value="1"/>
</dbReference>
<feature type="region of interest" description="Disordered" evidence="3">
    <location>
        <begin position="1"/>
        <end position="211"/>
    </location>
</feature>
<dbReference type="GO" id="GO:0000184">
    <property type="term" value="P:nuclear-transcribed mRNA catabolic process, nonsense-mediated decay"/>
    <property type="evidence" value="ECO:0007669"/>
    <property type="project" value="InterPro"/>
</dbReference>
<evidence type="ECO:0000313" key="6">
    <source>
        <dbReference type="Proteomes" id="UP000245383"/>
    </source>
</evidence>
<accession>A0A2T9YPI1</accession>
<gene>
    <name evidence="5" type="ORF">BB561_002713</name>
</gene>
<dbReference type="Pfam" id="PF03467">
    <property type="entry name" value="Smg4_UPF3"/>
    <property type="match status" value="1"/>
</dbReference>
<dbReference type="Gene3D" id="3.30.70.330">
    <property type="match status" value="1"/>
</dbReference>
<dbReference type="AlphaFoldDB" id="A0A2T9YPI1"/>
<feature type="compositionally biased region" description="Basic residues" evidence="3">
    <location>
        <begin position="188"/>
        <end position="200"/>
    </location>
</feature>
<reference evidence="5 6" key="1">
    <citation type="journal article" date="2018" name="MBio">
        <title>Comparative Genomics Reveals the Core Gene Toolbox for the Fungus-Insect Symbiosis.</title>
        <authorList>
            <person name="Wang Y."/>
            <person name="Stata M."/>
            <person name="Wang W."/>
            <person name="Stajich J.E."/>
            <person name="White M.M."/>
            <person name="Moncalvo J.M."/>
        </authorList>
    </citation>
    <scope>NUCLEOTIDE SEQUENCE [LARGE SCALE GENOMIC DNA]</scope>
    <source>
        <strain evidence="5 6">SWE-8-4</strain>
    </source>
</reference>
<dbReference type="EMBL" id="MBFR01000098">
    <property type="protein sequence ID" value="PVU94237.1"/>
    <property type="molecule type" value="Genomic_DNA"/>
</dbReference>
<dbReference type="GO" id="GO:0003729">
    <property type="term" value="F:mRNA binding"/>
    <property type="evidence" value="ECO:0007669"/>
    <property type="project" value="TreeGrafter"/>
</dbReference>
<keyword evidence="6" id="KW-1185">Reference proteome</keyword>
<evidence type="ECO:0000256" key="2">
    <source>
        <dbReference type="ARBA" id="ARBA00023242"/>
    </source>
</evidence>
<feature type="compositionally biased region" description="Basic and acidic residues" evidence="3">
    <location>
        <begin position="641"/>
        <end position="652"/>
    </location>
</feature>
<feature type="compositionally biased region" description="Basic and acidic residues" evidence="3">
    <location>
        <begin position="32"/>
        <end position="46"/>
    </location>
</feature>
<feature type="compositionally biased region" description="Basic and acidic residues" evidence="3">
    <location>
        <begin position="173"/>
        <end position="187"/>
    </location>
</feature>
<feature type="compositionally biased region" description="Basic and acidic residues" evidence="3">
    <location>
        <begin position="97"/>
        <end position="109"/>
    </location>
</feature>
<organism evidence="5 6">
    <name type="scientific">Smittium simulii</name>
    <dbReference type="NCBI Taxonomy" id="133385"/>
    <lineage>
        <taxon>Eukaryota</taxon>
        <taxon>Fungi</taxon>
        <taxon>Fungi incertae sedis</taxon>
        <taxon>Zoopagomycota</taxon>
        <taxon>Kickxellomycotina</taxon>
        <taxon>Harpellomycetes</taxon>
        <taxon>Harpellales</taxon>
        <taxon>Legeriomycetaceae</taxon>
        <taxon>Smittium</taxon>
    </lineage>
</organism>
<feature type="compositionally biased region" description="Polar residues" evidence="3">
    <location>
        <begin position="124"/>
        <end position="139"/>
    </location>
</feature>
<evidence type="ECO:0000259" key="4">
    <source>
        <dbReference type="Pfam" id="PF03467"/>
    </source>
</evidence>
<dbReference type="STRING" id="133385.A0A2T9YPI1"/>
<keyword evidence="2" id="KW-0539">Nucleus</keyword>
<feature type="compositionally biased region" description="Polar residues" evidence="3">
    <location>
        <begin position="553"/>
        <end position="564"/>
    </location>
</feature>
<feature type="compositionally biased region" description="Basic residues" evidence="3">
    <location>
        <begin position="110"/>
        <end position="123"/>
    </location>
</feature>
<dbReference type="Proteomes" id="UP000245383">
    <property type="component" value="Unassembled WGS sequence"/>
</dbReference>
<evidence type="ECO:0000313" key="5">
    <source>
        <dbReference type="EMBL" id="PVU94237.1"/>
    </source>
</evidence>
<comment type="caution">
    <text evidence="5">The sequence shown here is derived from an EMBL/GenBank/DDBJ whole genome shotgun (WGS) entry which is preliminary data.</text>
</comment>
<feature type="compositionally biased region" description="Basic residues" evidence="3">
    <location>
        <begin position="601"/>
        <end position="610"/>
    </location>
</feature>
<feature type="compositionally biased region" description="Basic and acidic residues" evidence="3">
    <location>
        <begin position="201"/>
        <end position="211"/>
    </location>
</feature>
<dbReference type="InterPro" id="IPR039722">
    <property type="entry name" value="Upf3"/>
</dbReference>
<dbReference type="InterPro" id="IPR005120">
    <property type="entry name" value="UPF3_dom"/>
</dbReference>
<dbReference type="GO" id="GO:0045727">
    <property type="term" value="P:positive regulation of translation"/>
    <property type="evidence" value="ECO:0007669"/>
    <property type="project" value="TreeGrafter"/>
</dbReference>
<feature type="region of interest" description="Disordered" evidence="3">
    <location>
        <begin position="538"/>
        <end position="652"/>
    </location>
</feature>
<name>A0A2T9YPI1_9FUNG</name>
<dbReference type="GO" id="GO:0005737">
    <property type="term" value="C:cytoplasm"/>
    <property type="evidence" value="ECO:0007669"/>
    <property type="project" value="TreeGrafter"/>
</dbReference>
<dbReference type="InterPro" id="IPR012677">
    <property type="entry name" value="Nucleotide-bd_a/b_plait_sf"/>
</dbReference>
<evidence type="ECO:0000256" key="3">
    <source>
        <dbReference type="SAM" id="MobiDB-lite"/>
    </source>
</evidence>
<evidence type="ECO:0000256" key="1">
    <source>
        <dbReference type="ARBA" id="ARBA00004123"/>
    </source>
</evidence>
<feature type="domain" description="UPF3" evidence="4">
    <location>
        <begin position="328"/>
        <end position="515"/>
    </location>
</feature>
<dbReference type="PANTHER" id="PTHR13112">
    <property type="entry name" value="UPF3 REGULATOR OF NONSENSE TRANSCRIPTS-LIKE PROTEIN"/>
    <property type="match status" value="1"/>
</dbReference>